<organism evidence="2 3">
    <name type="scientific">Candidatus Mediterraneibacter stercoravium</name>
    <dbReference type="NCBI Taxonomy" id="2838685"/>
    <lineage>
        <taxon>Bacteria</taxon>
        <taxon>Bacillati</taxon>
        <taxon>Bacillota</taxon>
        <taxon>Clostridia</taxon>
        <taxon>Lachnospirales</taxon>
        <taxon>Lachnospiraceae</taxon>
        <taxon>Mediterraneibacter</taxon>
    </lineage>
</organism>
<reference evidence="2" key="1">
    <citation type="journal article" date="2021" name="PeerJ">
        <title>Extensive microbial diversity within the chicken gut microbiome revealed by metagenomics and culture.</title>
        <authorList>
            <person name="Gilroy R."/>
            <person name="Ravi A."/>
            <person name="Getino M."/>
            <person name="Pursley I."/>
            <person name="Horton D.L."/>
            <person name="Alikhan N.F."/>
            <person name="Baker D."/>
            <person name="Gharbi K."/>
            <person name="Hall N."/>
            <person name="Watson M."/>
            <person name="Adriaenssens E.M."/>
            <person name="Foster-Nyarko E."/>
            <person name="Jarju S."/>
            <person name="Secka A."/>
            <person name="Antonio M."/>
            <person name="Oren A."/>
            <person name="Chaudhuri R.R."/>
            <person name="La Ragione R."/>
            <person name="Hildebrand F."/>
            <person name="Pallen M.J."/>
        </authorList>
    </citation>
    <scope>NUCLEOTIDE SEQUENCE</scope>
    <source>
        <strain evidence="2">CHK196-3914</strain>
    </source>
</reference>
<feature type="domain" description="CYTH" evidence="1">
    <location>
        <begin position="1"/>
        <end position="182"/>
    </location>
</feature>
<dbReference type="Proteomes" id="UP000824116">
    <property type="component" value="Unassembled WGS sequence"/>
</dbReference>
<dbReference type="PANTHER" id="PTHR21028">
    <property type="entry name" value="SI:CH211-156B7.4"/>
    <property type="match status" value="1"/>
</dbReference>
<evidence type="ECO:0000313" key="2">
    <source>
        <dbReference type="EMBL" id="HIZ73872.1"/>
    </source>
</evidence>
<dbReference type="InterPro" id="IPR023577">
    <property type="entry name" value="CYTH_domain"/>
</dbReference>
<dbReference type="AlphaFoldDB" id="A0A9D2G7W1"/>
<dbReference type="SMART" id="SM01118">
    <property type="entry name" value="CYTH"/>
    <property type="match status" value="1"/>
</dbReference>
<reference evidence="2" key="2">
    <citation type="submission" date="2021-04" db="EMBL/GenBank/DDBJ databases">
        <authorList>
            <person name="Gilroy R."/>
        </authorList>
    </citation>
    <scope>NUCLEOTIDE SEQUENCE</scope>
    <source>
        <strain evidence="2">CHK196-3914</strain>
    </source>
</reference>
<dbReference type="SUPFAM" id="SSF55154">
    <property type="entry name" value="CYTH-like phosphatases"/>
    <property type="match status" value="1"/>
</dbReference>
<evidence type="ECO:0000259" key="1">
    <source>
        <dbReference type="PROSITE" id="PS51707"/>
    </source>
</evidence>
<dbReference type="Pfam" id="PF01928">
    <property type="entry name" value="CYTH"/>
    <property type="match status" value="1"/>
</dbReference>
<dbReference type="PROSITE" id="PS51707">
    <property type="entry name" value="CYTH"/>
    <property type="match status" value="1"/>
</dbReference>
<dbReference type="CDD" id="cd07890">
    <property type="entry name" value="CYTH-like_AC_IV-like"/>
    <property type="match status" value="1"/>
</dbReference>
<name>A0A9D2G7W1_9FIRM</name>
<dbReference type="InterPro" id="IPR033469">
    <property type="entry name" value="CYTH-like_dom_sf"/>
</dbReference>
<dbReference type="EMBL" id="DXAY01000030">
    <property type="protein sequence ID" value="HIZ73872.1"/>
    <property type="molecule type" value="Genomic_DNA"/>
</dbReference>
<proteinExistence type="predicted"/>
<evidence type="ECO:0000313" key="3">
    <source>
        <dbReference type="Proteomes" id="UP000824116"/>
    </source>
</evidence>
<dbReference type="Gene3D" id="2.40.320.10">
    <property type="entry name" value="Hypothetical Protein Pfu-838710-001"/>
    <property type="match status" value="1"/>
</dbReference>
<accession>A0A9D2G7W1</accession>
<comment type="caution">
    <text evidence="2">The sequence shown here is derived from an EMBL/GenBank/DDBJ whole genome shotgun (WGS) entry which is preliminary data.</text>
</comment>
<dbReference type="InterPro" id="IPR008173">
    <property type="entry name" value="Adenylyl_cyclase_CyaB"/>
</dbReference>
<dbReference type="PANTHER" id="PTHR21028:SF2">
    <property type="entry name" value="CYTH DOMAIN-CONTAINING PROTEIN"/>
    <property type="match status" value="1"/>
</dbReference>
<protein>
    <submittedName>
        <fullName evidence="2">Class IV adenylate cyclase</fullName>
    </submittedName>
</protein>
<gene>
    <name evidence="2" type="primary">cyaB</name>
    <name evidence="2" type="ORF">H9723_01325</name>
</gene>
<sequence length="184" mass="20837">MIEVEVKLPVADLDLIRGKLLKTGFQETAFIEERDTYFDNPQGDIRANGEALRVRETKDHLTGKSRAQINFKGKKLDARTMTREELETGVEDGAVCRNILQMIGYMPADPEVIKDRTMLQKEYVTACLDNVHGLGGFLELEILARSEEEKDAALGRIENILNSLGYQISDTLRTSYLSMLQNRK</sequence>
<dbReference type="NCBIfam" id="TIGR00318">
    <property type="entry name" value="cyaB"/>
    <property type="match status" value="1"/>
</dbReference>